<evidence type="ECO:0000256" key="1">
    <source>
        <dbReference type="SAM" id="MobiDB-lite"/>
    </source>
</evidence>
<evidence type="ECO:0000313" key="2">
    <source>
        <dbReference type="EMBL" id="KKK51830.1"/>
    </source>
</evidence>
<comment type="caution">
    <text evidence="2">The sequence shown here is derived from an EMBL/GenBank/DDBJ whole genome shotgun (WGS) entry which is preliminary data.</text>
</comment>
<accession>A0A0F8WTX8</accession>
<feature type="compositionally biased region" description="Gly residues" evidence="1">
    <location>
        <begin position="230"/>
        <end position="241"/>
    </location>
</feature>
<organism evidence="2">
    <name type="scientific">marine sediment metagenome</name>
    <dbReference type="NCBI Taxonomy" id="412755"/>
    <lineage>
        <taxon>unclassified sequences</taxon>
        <taxon>metagenomes</taxon>
        <taxon>ecological metagenomes</taxon>
    </lineage>
</organism>
<feature type="region of interest" description="Disordered" evidence="1">
    <location>
        <begin position="213"/>
        <end position="241"/>
    </location>
</feature>
<name>A0A0F8WTX8_9ZZZZ</name>
<gene>
    <name evidence="2" type="ORF">LCGC14_3111020</name>
</gene>
<sequence>MVKRTSLGGFKSSTGFARTMQPESIQKLASYIYVDKALMLKLAETGMRPENVDQIRAILLLNQNPGFDISSPLDGYDAVVMEVATNIVEENMHLIEAEIAKAQAEALGIGPPEELPEEIEEVPAETPEERTVRQSGVEPRDVLIPEKRRIVSKKGTITYRSKSVAWRKRGQKRLSAQEQFLVARAGQPAAETQREYIGRFKVYRSKGSIRTKQLRLSKRTDLTTKESTTGGEGPSGGMEPR</sequence>
<protein>
    <submittedName>
        <fullName evidence="2">Uncharacterized protein</fullName>
    </submittedName>
</protein>
<proteinExistence type="predicted"/>
<dbReference type="EMBL" id="LAZR01067315">
    <property type="protein sequence ID" value="KKK51830.1"/>
    <property type="molecule type" value="Genomic_DNA"/>
</dbReference>
<reference evidence="2" key="1">
    <citation type="journal article" date="2015" name="Nature">
        <title>Complex archaea that bridge the gap between prokaryotes and eukaryotes.</title>
        <authorList>
            <person name="Spang A."/>
            <person name="Saw J.H."/>
            <person name="Jorgensen S.L."/>
            <person name="Zaremba-Niedzwiedzka K."/>
            <person name="Martijn J."/>
            <person name="Lind A.E."/>
            <person name="van Eijk R."/>
            <person name="Schleper C."/>
            <person name="Guy L."/>
            <person name="Ettema T.J."/>
        </authorList>
    </citation>
    <scope>NUCLEOTIDE SEQUENCE</scope>
</reference>
<dbReference type="AlphaFoldDB" id="A0A0F8WTX8"/>